<dbReference type="InterPro" id="IPR007269">
    <property type="entry name" value="ICMT_MeTrfase"/>
</dbReference>
<accession>A0A424YGL3</accession>
<dbReference type="EMBL" id="QZAA01000085">
    <property type="protein sequence ID" value="RQD77109.1"/>
    <property type="molecule type" value="Genomic_DNA"/>
</dbReference>
<dbReference type="GO" id="GO:0032259">
    <property type="term" value="P:methylation"/>
    <property type="evidence" value="ECO:0007669"/>
    <property type="project" value="UniProtKB-KW"/>
</dbReference>
<name>A0A424YGL3_9FIRM</name>
<evidence type="ECO:0000313" key="7">
    <source>
        <dbReference type="Proteomes" id="UP000285138"/>
    </source>
</evidence>
<dbReference type="GO" id="GO:0016020">
    <property type="term" value="C:membrane"/>
    <property type="evidence" value="ECO:0007669"/>
    <property type="project" value="UniProtKB-SubCell"/>
</dbReference>
<organism evidence="6 7">
    <name type="scientific">Candidatus Syntrophonatronum acetioxidans</name>
    <dbReference type="NCBI Taxonomy" id="1795816"/>
    <lineage>
        <taxon>Bacteria</taxon>
        <taxon>Bacillati</taxon>
        <taxon>Bacillota</taxon>
        <taxon>Clostridia</taxon>
        <taxon>Eubacteriales</taxon>
        <taxon>Syntrophomonadaceae</taxon>
        <taxon>Candidatus Syntrophonatronum</taxon>
    </lineage>
</organism>
<keyword evidence="2 5" id="KW-0812">Transmembrane</keyword>
<reference evidence="6 7" key="1">
    <citation type="submission" date="2018-08" db="EMBL/GenBank/DDBJ databases">
        <title>The metabolism and importance of syntrophic acetate oxidation coupled to methane or sulfide production in haloalkaline environments.</title>
        <authorList>
            <person name="Timmers P.H.A."/>
            <person name="Vavourakis C.D."/>
            <person name="Sorokin D.Y."/>
            <person name="Sinninghe Damste J.S."/>
            <person name="Muyzer G."/>
            <person name="Stams A.J.M."/>
            <person name="Plugge C.M."/>
        </authorList>
    </citation>
    <scope>NUCLEOTIDE SEQUENCE [LARGE SCALE GENOMIC DNA]</scope>
    <source>
        <strain evidence="6">MSAO_Bac1</strain>
    </source>
</reference>
<keyword evidence="6" id="KW-0808">Transferase</keyword>
<keyword evidence="4 5" id="KW-0472">Membrane</keyword>
<evidence type="ECO:0000256" key="3">
    <source>
        <dbReference type="ARBA" id="ARBA00022989"/>
    </source>
</evidence>
<keyword evidence="3 5" id="KW-1133">Transmembrane helix</keyword>
<dbReference type="PANTHER" id="PTHR12714">
    <property type="entry name" value="PROTEIN-S ISOPRENYLCYSTEINE O-METHYLTRANSFERASE"/>
    <property type="match status" value="1"/>
</dbReference>
<feature type="transmembrane region" description="Helical" evidence="5">
    <location>
        <begin position="12"/>
        <end position="28"/>
    </location>
</feature>
<dbReference type="AlphaFoldDB" id="A0A424YGL3"/>
<dbReference type="Pfam" id="PF04140">
    <property type="entry name" value="ICMT"/>
    <property type="match status" value="1"/>
</dbReference>
<dbReference type="Gene3D" id="1.20.120.1630">
    <property type="match status" value="1"/>
</dbReference>
<feature type="transmembrane region" description="Helical" evidence="5">
    <location>
        <begin position="78"/>
        <end position="97"/>
    </location>
</feature>
<evidence type="ECO:0000256" key="4">
    <source>
        <dbReference type="ARBA" id="ARBA00023136"/>
    </source>
</evidence>
<evidence type="ECO:0000256" key="1">
    <source>
        <dbReference type="ARBA" id="ARBA00004141"/>
    </source>
</evidence>
<comment type="caution">
    <text evidence="6">The sequence shown here is derived from an EMBL/GenBank/DDBJ whole genome shotgun (WGS) entry which is preliminary data.</text>
</comment>
<dbReference type="Proteomes" id="UP000285138">
    <property type="component" value="Unassembled WGS sequence"/>
</dbReference>
<dbReference type="PANTHER" id="PTHR12714:SF9">
    <property type="entry name" value="PROTEIN-S-ISOPRENYLCYSTEINE O-METHYLTRANSFERASE"/>
    <property type="match status" value="1"/>
</dbReference>
<evidence type="ECO:0000313" key="6">
    <source>
        <dbReference type="EMBL" id="RQD77109.1"/>
    </source>
</evidence>
<evidence type="ECO:0000256" key="5">
    <source>
        <dbReference type="SAM" id="Phobius"/>
    </source>
</evidence>
<sequence>MLNLLRPGWDTYLFILITLLWWFEFIIFNKPSAKGEKTSKKGHPSFNLILAAILFSLAVSLTLYFFNQGNLQNSMALYIRHTGIFIYGLGLMIRYWALILLGSYFNRYIDVKEGQELISSGPYKILRHPSYTGLLLLNTGLHFFIGNLPGILFSIIIIFTALQVRIREEESAMEELLGERYKRWNRSRKRLFPWIY</sequence>
<feature type="transmembrane region" description="Helical" evidence="5">
    <location>
        <begin position="48"/>
        <end position="66"/>
    </location>
</feature>
<dbReference type="GO" id="GO:0004671">
    <property type="term" value="F:protein C-terminal S-isoprenylcysteine carboxyl O-methyltransferase activity"/>
    <property type="evidence" value="ECO:0007669"/>
    <property type="project" value="InterPro"/>
</dbReference>
<evidence type="ECO:0000256" key="2">
    <source>
        <dbReference type="ARBA" id="ARBA00022692"/>
    </source>
</evidence>
<proteinExistence type="predicted"/>
<feature type="transmembrane region" description="Helical" evidence="5">
    <location>
        <begin position="141"/>
        <end position="162"/>
    </location>
</feature>
<keyword evidence="6" id="KW-0489">Methyltransferase</keyword>
<gene>
    <name evidence="6" type="ORF">D5R97_03095</name>
</gene>
<protein>
    <submittedName>
        <fullName evidence="6">Isoprenylcysteine carboxylmethyltransferase family protein</fullName>
    </submittedName>
</protein>
<comment type="subcellular location">
    <subcellularLocation>
        <location evidence="1">Membrane</location>
        <topology evidence="1">Multi-pass membrane protein</topology>
    </subcellularLocation>
</comment>